<comment type="pathway">
    <text evidence="2 14">Cofactor biosynthesis; riboflavin biosynthesis; 5-amino-6-(D-ribitylamino)uracil from GTP: step 2/4.</text>
</comment>
<gene>
    <name evidence="16" type="primary">ribD</name>
    <name evidence="16" type="ORF">ACFFIO_00335</name>
</gene>
<dbReference type="Gene3D" id="3.40.140.10">
    <property type="entry name" value="Cytidine Deaminase, domain 2"/>
    <property type="match status" value="1"/>
</dbReference>
<dbReference type="SUPFAM" id="SSF53597">
    <property type="entry name" value="Dihydrofolate reductase-like"/>
    <property type="match status" value="1"/>
</dbReference>
<comment type="catalytic activity">
    <reaction evidence="13 14">
        <text>2,5-diamino-6-hydroxy-4-(5-phosphoribosylamino)-pyrimidine + H2O + H(+) = 5-amino-6-(5-phospho-D-ribosylamino)uracil + NH4(+)</text>
        <dbReference type="Rhea" id="RHEA:21868"/>
        <dbReference type="ChEBI" id="CHEBI:15377"/>
        <dbReference type="ChEBI" id="CHEBI:15378"/>
        <dbReference type="ChEBI" id="CHEBI:28938"/>
        <dbReference type="ChEBI" id="CHEBI:58453"/>
        <dbReference type="ChEBI" id="CHEBI:58614"/>
        <dbReference type="EC" id="3.5.4.26"/>
    </reaction>
</comment>
<dbReference type="SUPFAM" id="SSF53927">
    <property type="entry name" value="Cytidine deaminase-like"/>
    <property type="match status" value="1"/>
</dbReference>
<evidence type="ECO:0000313" key="17">
    <source>
        <dbReference type="Proteomes" id="UP001589766"/>
    </source>
</evidence>
<dbReference type="PANTHER" id="PTHR38011">
    <property type="entry name" value="DIHYDROFOLATE REDUCTASE FAMILY PROTEIN (AFU_ORTHOLOGUE AFUA_8G06820)"/>
    <property type="match status" value="1"/>
</dbReference>
<dbReference type="PANTHER" id="PTHR38011:SF7">
    <property type="entry name" value="2,5-DIAMINO-6-RIBOSYLAMINO-4(3H)-PYRIMIDINONE 5'-PHOSPHATE REDUCTASE"/>
    <property type="match status" value="1"/>
</dbReference>
<evidence type="ECO:0000259" key="15">
    <source>
        <dbReference type="PROSITE" id="PS51747"/>
    </source>
</evidence>
<evidence type="ECO:0000256" key="6">
    <source>
        <dbReference type="ARBA" id="ARBA00022619"/>
    </source>
</evidence>
<keyword evidence="9 14" id="KW-0521">NADP</keyword>
<evidence type="ECO:0000256" key="12">
    <source>
        <dbReference type="ARBA" id="ARBA00049861"/>
    </source>
</evidence>
<accession>A0ABV6F0L2</accession>
<dbReference type="Pfam" id="PF00383">
    <property type="entry name" value="dCMP_cyt_deam_1"/>
    <property type="match status" value="1"/>
</dbReference>
<sequence length="410" mass="42070">MSASDSVIAGGQIAGPQVAGPQVAGTQVAGTTVAGPEEALTLAVAQALRGPRGANPLVGAIITASDGRVLASGYHRGRGTAHAEVEALAGFSGFGSFSGFNESSSTSRLGPADATLWITLEPCDHTGTTGPCTEAILASGIRTVRYAVADPTGPDGGGAARLRSAGLDVEQVDADQVRRAGAADLNRRWMLARDSGRPFVTAHLAQSLDGRVAAADGTSQWITGPESRRHAHRVRSRVNAIIVGTGTVLADDPRLTARDEDGRDLPRQPVPVVQGRRAVPAGAALRGGASWVHVESHDPQVVLDQLTAGDVAEGNTERHSVSTSWPHGGTSPGHVLIEGGPTVLSAWMGAGLVDEVFLYQAPLVLGSGPAGLDLPQHTTLSHALRLTLDAAENGALSRLGDDVLLHYAAP</sequence>
<evidence type="ECO:0000256" key="9">
    <source>
        <dbReference type="ARBA" id="ARBA00022857"/>
    </source>
</evidence>
<dbReference type="CDD" id="cd01284">
    <property type="entry name" value="Riboflavin_deaminase-reductase"/>
    <property type="match status" value="1"/>
</dbReference>
<evidence type="ECO:0000256" key="1">
    <source>
        <dbReference type="ARBA" id="ARBA00002151"/>
    </source>
</evidence>
<feature type="domain" description="CMP/dCMP-type deaminase" evidence="15">
    <location>
        <begin position="34"/>
        <end position="170"/>
    </location>
</feature>
<evidence type="ECO:0000256" key="5">
    <source>
        <dbReference type="ARBA" id="ARBA00007417"/>
    </source>
</evidence>
<keyword evidence="10 14" id="KW-0560">Oxidoreductase</keyword>
<dbReference type="GO" id="GO:0008703">
    <property type="term" value="F:5-amino-6-(5-phosphoribosylamino)uracil reductase activity"/>
    <property type="evidence" value="ECO:0007669"/>
    <property type="project" value="UniProtKB-EC"/>
</dbReference>
<proteinExistence type="inferred from homology"/>
<evidence type="ECO:0000256" key="4">
    <source>
        <dbReference type="ARBA" id="ARBA00005259"/>
    </source>
</evidence>
<comment type="cofactor">
    <cofactor evidence="14">
        <name>Zn(2+)</name>
        <dbReference type="ChEBI" id="CHEBI:29105"/>
    </cofactor>
    <text evidence="14">Binds 1 zinc ion.</text>
</comment>
<evidence type="ECO:0000256" key="2">
    <source>
        <dbReference type="ARBA" id="ARBA00004882"/>
    </source>
</evidence>
<dbReference type="EMBL" id="JBHLWH010000001">
    <property type="protein sequence ID" value="MFC0246951.1"/>
    <property type="molecule type" value="Genomic_DNA"/>
</dbReference>
<comment type="catalytic activity">
    <reaction evidence="12 14">
        <text>5-amino-6-(5-phospho-D-ribitylamino)uracil + NADP(+) = 5-amino-6-(5-phospho-D-ribosylamino)uracil + NADPH + H(+)</text>
        <dbReference type="Rhea" id="RHEA:17845"/>
        <dbReference type="ChEBI" id="CHEBI:15378"/>
        <dbReference type="ChEBI" id="CHEBI:57783"/>
        <dbReference type="ChEBI" id="CHEBI:58349"/>
        <dbReference type="ChEBI" id="CHEBI:58421"/>
        <dbReference type="ChEBI" id="CHEBI:58453"/>
        <dbReference type="EC" id="1.1.1.193"/>
    </reaction>
</comment>
<dbReference type="NCBIfam" id="TIGR00326">
    <property type="entry name" value="eubact_ribD"/>
    <property type="match status" value="1"/>
</dbReference>
<name>A0ABV6F0L2_9MICC</name>
<comment type="pathway">
    <text evidence="3 14">Cofactor biosynthesis; riboflavin biosynthesis; 5-amino-6-(D-ribitylamino)uracil from GTP: step 3/4.</text>
</comment>
<evidence type="ECO:0000256" key="13">
    <source>
        <dbReference type="ARBA" id="ARBA00049886"/>
    </source>
</evidence>
<evidence type="ECO:0000256" key="8">
    <source>
        <dbReference type="ARBA" id="ARBA00022833"/>
    </source>
</evidence>
<dbReference type="PROSITE" id="PS00903">
    <property type="entry name" value="CYT_DCMP_DEAMINASES_1"/>
    <property type="match status" value="1"/>
</dbReference>
<keyword evidence="7 14" id="KW-0479">Metal-binding</keyword>
<dbReference type="Pfam" id="PF01872">
    <property type="entry name" value="RibD_C"/>
    <property type="match status" value="1"/>
</dbReference>
<dbReference type="InterPro" id="IPR016192">
    <property type="entry name" value="APOBEC/CMP_deaminase_Zn-bd"/>
</dbReference>
<dbReference type="EC" id="1.1.1.193" evidence="14"/>
<dbReference type="InterPro" id="IPR024072">
    <property type="entry name" value="DHFR-like_dom_sf"/>
</dbReference>
<evidence type="ECO:0000256" key="7">
    <source>
        <dbReference type="ARBA" id="ARBA00022723"/>
    </source>
</evidence>
<comment type="similarity">
    <text evidence="5 14">In the C-terminal section; belongs to the HTP reductase family.</text>
</comment>
<protein>
    <recommendedName>
        <fullName evidence="14">Riboflavin biosynthesis protein RibD</fullName>
    </recommendedName>
    <domain>
        <recommendedName>
            <fullName evidence="14">Diaminohydroxyphosphoribosylaminopyrimidine deaminase</fullName>
            <shortName evidence="14">DRAP deaminase</shortName>
            <ecNumber evidence="14">3.5.4.26</ecNumber>
        </recommendedName>
        <alternativeName>
            <fullName evidence="14">Riboflavin-specific deaminase</fullName>
        </alternativeName>
    </domain>
    <domain>
        <recommendedName>
            <fullName evidence="14">5-amino-6-(5-phosphoribosylamino)uracil reductase</fullName>
            <ecNumber evidence="14">1.1.1.193</ecNumber>
        </recommendedName>
        <alternativeName>
            <fullName evidence="14">HTP reductase</fullName>
        </alternativeName>
    </domain>
</protein>
<dbReference type="InterPro" id="IPR002125">
    <property type="entry name" value="CMP_dCMP_dom"/>
</dbReference>
<keyword evidence="17" id="KW-1185">Reference proteome</keyword>
<keyword evidence="11" id="KW-0511">Multifunctional enzyme</keyword>
<evidence type="ECO:0000256" key="3">
    <source>
        <dbReference type="ARBA" id="ARBA00004910"/>
    </source>
</evidence>
<keyword evidence="14 16" id="KW-0378">Hydrolase</keyword>
<evidence type="ECO:0000256" key="11">
    <source>
        <dbReference type="ARBA" id="ARBA00023268"/>
    </source>
</evidence>
<comment type="function">
    <text evidence="1 14">Converts 2,5-diamino-6-(ribosylamino)-4(3h)-pyrimidinone 5'-phosphate into 5-amino-6-(ribosylamino)-2,4(1h,3h)-pyrimidinedione 5'-phosphate.</text>
</comment>
<evidence type="ECO:0000256" key="14">
    <source>
        <dbReference type="PIRNR" id="PIRNR006769"/>
    </source>
</evidence>
<comment type="similarity">
    <text evidence="4 14">In the N-terminal section; belongs to the cytidine and deoxycytidylate deaminase family.</text>
</comment>
<dbReference type="InterPro" id="IPR016193">
    <property type="entry name" value="Cytidine_deaminase-like"/>
</dbReference>
<keyword evidence="6 14" id="KW-0686">Riboflavin biosynthesis</keyword>
<dbReference type="InterPro" id="IPR050765">
    <property type="entry name" value="Riboflavin_Biosynth_HTPR"/>
</dbReference>
<dbReference type="RefSeq" id="WP_378039743.1">
    <property type="nucleotide sequence ID" value="NZ_JBHLWH010000001.1"/>
</dbReference>
<evidence type="ECO:0000256" key="10">
    <source>
        <dbReference type="ARBA" id="ARBA00023002"/>
    </source>
</evidence>
<dbReference type="PIRSF" id="PIRSF006769">
    <property type="entry name" value="RibD"/>
    <property type="match status" value="1"/>
</dbReference>
<dbReference type="EC" id="3.5.4.26" evidence="14"/>
<evidence type="ECO:0000313" key="16">
    <source>
        <dbReference type="EMBL" id="MFC0246951.1"/>
    </source>
</evidence>
<dbReference type="Proteomes" id="UP001589766">
    <property type="component" value="Unassembled WGS sequence"/>
</dbReference>
<dbReference type="GO" id="GO:0008835">
    <property type="term" value="F:diaminohydroxyphosphoribosylaminopyrimidine deaminase activity"/>
    <property type="evidence" value="ECO:0007669"/>
    <property type="project" value="UniProtKB-EC"/>
</dbReference>
<keyword evidence="8 14" id="KW-0862">Zinc</keyword>
<comment type="caution">
    <text evidence="16">The sequence shown here is derived from an EMBL/GenBank/DDBJ whole genome shotgun (WGS) entry which is preliminary data.</text>
</comment>
<dbReference type="InterPro" id="IPR002734">
    <property type="entry name" value="RibDG_C"/>
</dbReference>
<dbReference type="InterPro" id="IPR004794">
    <property type="entry name" value="Eubact_RibD"/>
</dbReference>
<dbReference type="PROSITE" id="PS51747">
    <property type="entry name" value="CYT_DCMP_DEAMINASES_2"/>
    <property type="match status" value="1"/>
</dbReference>
<organism evidence="16 17">
    <name type="scientific">Citricoccus parietis</name>
    <dbReference type="NCBI Taxonomy" id="592307"/>
    <lineage>
        <taxon>Bacteria</taxon>
        <taxon>Bacillati</taxon>
        <taxon>Actinomycetota</taxon>
        <taxon>Actinomycetes</taxon>
        <taxon>Micrococcales</taxon>
        <taxon>Micrococcaceae</taxon>
        <taxon>Citricoccus</taxon>
    </lineage>
</organism>
<reference evidence="16 17" key="1">
    <citation type="submission" date="2024-09" db="EMBL/GenBank/DDBJ databases">
        <authorList>
            <person name="Sun Q."/>
            <person name="Mori K."/>
        </authorList>
    </citation>
    <scope>NUCLEOTIDE SEQUENCE [LARGE SCALE GENOMIC DNA]</scope>
    <source>
        <strain evidence="16 17">CCM 7609</strain>
    </source>
</reference>
<dbReference type="Gene3D" id="3.40.430.10">
    <property type="entry name" value="Dihydrofolate Reductase, subunit A"/>
    <property type="match status" value="1"/>
</dbReference>